<keyword evidence="16" id="KW-1185">Reference proteome</keyword>
<dbReference type="Pfam" id="PF00003">
    <property type="entry name" value="7tm_3"/>
    <property type="match status" value="1"/>
</dbReference>
<organism evidence="15 16">
    <name type="scientific">Crotalus adamanteus</name>
    <name type="common">Eastern diamondback rattlesnake</name>
    <dbReference type="NCBI Taxonomy" id="8729"/>
    <lineage>
        <taxon>Eukaryota</taxon>
        <taxon>Metazoa</taxon>
        <taxon>Chordata</taxon>
        <taxon>Craniata</taxon>
        <taxon>Vertebrata</taxon>
        <taxon>Euteleostomi</taxon>
        <taxon>Lepidosauria</taxon>
        <taxon>Squamata</taxon>
        <taxon>Bifurcata</taxon>
        <taxon>Unidentata</taxon>
        <taxon>Episquamata</taxon>
        <taxon>Toxicofera</taxon>
        <taxon>Serpentes</taxon>
        <taxon>Colubroidea</taxon>
        <taxon>Viperidae</taxon>
        <taxon>Crotalinae</taxon>
        <taxon>Crotalus</taxon>
    </lineage>
</organism>
<evidence type="ECO:0000256" key="4">
    <source>
        <dbReference type="ARBA" id="ARBA00022692"/>
    </source>
</evidence>
<evidence type="ECO:0000256" key="6">
    <source>
        <dbReference type="ARBA" id="ARBA00022989"/>
    </source>
</evidence>
<dbReference type="Proteomes" id="UP001474421">
    <property type="component" value="Unassembled WGS sequence"/>
</dbReference>
<feature type="transmembrane region" description="Helical" evidence="12">
    <location>
        <begin position="669"/>
        <end position="687"/>
    </location>
</feature>
<evidence type="ECO:0000256" key="12">
    <source>
        <dbReference type="SAM" id="Phobius"/>
    </source>
</evidence>
<feature type="transmembrane region" description="Helical" evidence="12">
    <location>
        <begin position="743"/>
        <end position="762"/>
    </location>
</feature>
<keyword evidence="9 15" id="KW-0675">Receptor</keyword>
<dbReference type="InterPro" id="IPR038550">
    <property type="entry name" value="GPCR_3_9-Cys_sf"/>
</dbReference>
<reference evidence="15 16" key="1">
    <citation type="journal article" date="2024" name="Proc. Natl. Acad. Sci. U.S.A.">
        <title>The genetic regulatory architecture and epigenomic basis for age-related changes in rattlesnake venom.</title>
        <authorList>
            <person name="Hogan M.P."/>
            <person name="Holding M.L."/>
            <person name="Nystrom G.S."/>
            <person name="Colston T.J."/>
            <person name="Bartlett D.A."/>
            <person name="Mason A.J."/>
            <person name="Ellsworth S.A."/>
            <person name="Rautsaw R.M."/>
            <person name="Lawrence K.C."/>
            <person name="Strickland J.L."/>
            <person name="He B."/>
            <person name="Fraser P."/>
            <person name="Margres M.J."/>
            <person name="Gilbert D.M."/>
            <person name="Gibbs H.L."/>
            <person name="Parkinson C.L."/>
            <person name="Rokyta D.R."/>
        </authorList>
    </citation>
    <scope>NUCLEOTIDE SEQUENCE [LARGE SCALE GENOMIC DNA]</scope>
    <source>
        <strain evidence="15">DRR0105</strain>
    </source>
</reference>
<dbReference type="CDD" id="cd15283">
    <property type="entry name" value="7tmC_V2R_pheromone"/>
    <property type="match status" value="1"/>
</dbReference>
<dbReference type="Gene3D" id="2.10.50.30">
    <property type="entry name" value="GPCR, family 3, nine cysteines domain"/>
    <property type="match status" value="1"/>
</dbReference>
<comment type="similarity">
    <text evidence="2">Belongs to the G-protein coupled receptor 3 family.</text>
</comment>
<dbReference type="Pfam" id="PF07562">
    <property type="entry name" value="NCD3G"/>
    <property type="match status" value="1"/>
</dbReference>
<dbReference type="InterPro" id="IPR011500">
    <property type="entry name" value="GPCR_3_9-Cys_dom"/>
</dbReference>
<keyword evidence="3" id="KW-1003">Cell membrane</keyword>
<keyword evidence="7" id="KW-0297">G-protein coupled receptor</keyword>
<dbReference type="Gene3D" id="3.40.50.2300">
    <property type="match status" value="2"/>
</dbReference>
<feature type="signal peptide" evidence="13">
    <location>
        <begin position="1"/>
        <end position="43"/>
    </location>
</feature>
<dbReference type="GO" id="GO:0004930">
    <property type="term" value="F:G protein-coupled receptor activity"/>
    <property type="evidence" value="ECO:0007669"/>
    <property type="project" value="UniProtKB-KW"/>
</dbReference>
<evidence type="ECO:0000256" key="11">
    <source>
        <dbReference type="ARBA" id="ARBA00023224"/>
    </source>
</evidence>
<feature type="chain" id="PRO_5043934543" evidence="13">
    <location>
        <begin position="44"/>
        <end position="897"/>
    </location>
</feature>
<feature type="domain" description="G-protein coupled receptors family 3 profile" evidence="14">
    <location>
        <begin position="629"/>
        <end position="893"/>
    </location>
</feature>
<comment type="subcellular location">
    <subcellularLocation>
        <location evidence="1">Cell membrane</location>
        <topology evidence="1">Multi-pass membrane protein</topology>
    </subcellularLocation>
</comment>
<feature type="transmembrane region" description="Helical" evidence="12">
    <location>
        <begin position="855"/>
        <end position="879"/>
    </location>
</feature>
<evidence type="ECO:0000256" key="13">
    <source>
        <dbReference type="SAM" id="SignalP"/>
    </source>
</evidence>
<comment type="caution">
    <text evidence="15">The sequence shown here is derived from an EMBL/GenBank/DDBJ whole genome shotgun (WGS) entry which is preliminary data.</text>
</comment>
<proteinExistence type="inferred from homology"/>
<evidence type="ECO:0000256" key="9">
    <source>
        <dbReference type="ARBA" id="ARBA00023170"/>
    </source>
</evidence>
<evidence type="ECO:0000256" key="5">
    <source>
        <dbReference type="ARBA" id="ARBA00022729"/>
    </source>
</evidence>
<keyword evidence="10" id="KW-0325">Glycoprotein</keyword>
<evidence type="ECO:0000256" key="1">
    <source>
        <dbReference type="ARBA" id="ARBA00004651"/>
    </source>
</evidence>
<dbReference type="FunFam" id="3.40.50.2300:FF:000024">
    <property type="entry name" value="Vomeronasal 2, receptor 73"/>
    <property type="match status" value="1"/>
</dbReference>
<dbReference type="SUPFAM" id="SSF53822">
    <property type="entry name" value="Periplasmic binding protein-like I"/>
    <property type="match status" value="1"/>
</dbReference>
<dbReference type="PANTHER" id="PTHR24061:SF599">
    <property type="entry name" value="G-PROTEIN COUPLED RECEPTORS FAMILY 3 PROFILE DOMAIN-CONTAINING PROTEIN"/>
    <property type="match status" value="1"/>
</dbReference>
<dbReference type="InterPro" id="IPR028082">
    <property type="entry name" value="Peripla_BP_I"/>
</dbReference>
<dbReference type="InterPro" id="IPR017978">
    <property type="entry name" value="GPCR_3_C"/>
</dbReference>
<evidence type="ECO:0000313" key="16">
    <source>
        <dbReference type="Proteomes" id="UP001474421"/>
    </source>
</evidence>
<dbReference type="PROSITE" id="PS00981">
    <property type="entry name" value="G_PROTEIN_RECEP_F3_3"/>
    <property type="match status" value="1"/>
</dbReference>
<dbReference type="PRINTS" id="PR01535">
    <property type="entry name" value="VOMERONASL2R"/>
</dbReference>
<dbReference type="Pfam" id="PF01094">
    <property type="entry name" value="ANF_receptor"/>
    <property type="match status" value="1"/>
</dbReference>
<dbReference type="InterPro" id="IPR004073">
    <property type="entry name" value="GPCR_3_vmron_rcpt_2"/>
</dbReference>
<dbReference type="PROSITE" id="PS50259">
    <property type="entry name" value="G_PROTEIN_RECEP_F3_4"/>
    <property type="match status" value="1"/>
</dbReference>
<keyword evidence="11" id="KW-0807">Transducer</keyword>
<dbReference type="InterPro" id="IPR001828">
    <property type="entry name" value="ANF_lig-bd_rcpt"/>
</dbReference>
<evidence type="ECO:0000313" key="15">
    <source>
        <dbReference type="EMBL" id="KAK9398083.1"/>
    </source>
</evidence>
<sequence>MFATISSQPTEMAWKLHPSRVIWSQMFLLTILVLLSSYGRAKADPKKCSSKEMFLVPHEWYQSGKFLIGGIVSHILNVYFQYTFDEAPSKKLSDELPLMLLKFYQHLLALAFAVNKINQDPMILPNLTLGFHIYDSHFDSRMTYRITLDLLFKSQTFLPNYKCDPHRRLIALIGGISPDISSCVADILSLYKIPQLTYGSFPMQRSNMVETSSFYHTVSNEGHQYTGIIYLLKHFGWIWVGLLAGDDECGEIFLKKMESLFLQNKICPAFVQRMPVDSRFPELDELKTISANINEFYSDPKVNTLVVYGETLTVMWLSTALFFAGVKYTKKVWIMTGQIDFASTVISKDWKYEIFQGAFLFAIHSNKHEEFQIYLQNLKPAKAQPDDFSKEFWEQAFGCSVPDPTNLIEAHKFCSGTESLRDLPGILFEMVMTGHSYSIYTAVFAVAHALHSLDLSRSKHKAIRITRYLDEINPWQLHRFLQTLSFNNTDGEMVSFNENKEMGYGFDIVNMLIFSNNSFHKVKVGRMGTKDSQGKEIIIETDKIKWHGSVSKVHPLSLCNPYCQPGSQKRKKEGEKFCCYGCVRCPEGKISNERDTEDCFKCPSDQYPNQKQDECFPKMIIFLSYEEPLGISLATSAVFFFSVTIAVLKIFHLHKNSPIVKANNRDLTYALLISLLLCFLSPFLFLGKPGVVTCFLRQPAFGIIFSLAVSCVLAKTITVVVAFMATKPGSNMRRWVGKRLTGFIVLSSSSIPVGISAIWLTISPPFPNLDMDSLTIEMVAECKEGSVAMFYLVLGYMGILSIISFSVAFLARKLPDSFNEAKFITFSMLVFTSVWLSFVPTYLSTKGKYMVSVEIFSILASSAGLLGCIFFPKCFIIVLRPELNNKEQLMRRKQMQK</sequence>
<dbReference type="PRINTS" id="PR00248">
    <property type="entry name" value="GPCRMGR"/>
</dbReference>
<evidence type="ECO:0000256" key="3">
    <source>
        <dbReference type="ARBA" id="ARBA00022475"/>
    </source>
</evidence>
<dbReference type="FunFam" id="2.10.50.30:FF:000002">
    <property type="entry name" value="Vomeronasal 2 receptor, h1"/>
    <property type="match status" value="1"/>
</dbReference>
<dbReference type="InterPro" id="IPR000068">
    <property type="entry name" value="GPCR_3_Ca_sens_rcpt-rel"/>
</dbReference>
<evidence type="ECO:0000256" key="7">
    <source>
        <dbReference type="ARBA" id="ARBA00023040"/>
    </source>
</evidence>
<dbReference type="EMBL" id="JAOTOJ010000008">
    <property type="protein sequence ID" value="KAK9398083.1"/>
    <property type="molecule type" value="Genomic_DNA"/>
</dbReference>
<feature type="transmembrane region" description="Helical" evidence="12">
    <location>
        <begin position="629"/>
        <end position="648"/>
    </location>
</feature>
<evidence type="ECO:0000256" key="2">
    <source>
        <dbReference type="ARBA" id="ARBA00007242"/>
    </source>
</evidence>
<accession>A0AAW1B7C1</accession>
<keyword evidence="4 12" id="KW-0812">Transmembrane</keyword>
<protein>
    <submittedName>
        <fullName evidence="15">Type-2 vomeronasal receptor</fullName>
    </submittedName>
</protein>
<evidence type="ECO:0000256" key="10">
    <source>
        <dbReference type="ARBA" id="ARBA00023180"/>
    </source>
</evidence>
<keyword evidence="6 12" id="KW-1133">Transmembrane helix</keyword>
<feature type="transmembrane region" description="Helical" evidence="12">
    <location>
        <begin position="823"/>
        <end position="843"/>
    </location>
</feature>
<dbReference type="GO" id="GO:0005886">
    <property type="term" value="C:plasma membrane"/>
    <property type="evidence" value="ECO:0007669"/>
    <property type="project" value="UniProtKB-SubCell"/>
</dbReference>
<dbReference type="InterPro" id="IPR000337">
    <property type="entry name" value="GPCR_3"/>
</dbReference>
<keyword evidence="8 12" id="KW-0472">Membrane</keyword>
<evidence type="ECO:0000256" key="8">
    <source>
        <dbReference type="ARBA" id="ARBA00023136"/>
    </source>
</evidence>
<gene>
    <name evidence="15" type="ORF">NXF25_021444</name>
</gene>
<evidence type="ECO:0000259" key="14">
    <source>
        <dbReference type="PROSITE" id="PS50259"/>
    </source>
</evidence>
<dbReference type="PANTHER" id="PTHR24061">
    <property type="entry name" value="CALCIUM-SENSING RECEPTOR-RELATED"/>
    <property type="match status" value="1"/>
</dbReference>
<keyword evidence="5 13" id="KW-0732">Signal</keyword>
<dbReference type="InterPro" id="IPR017979">
    <property type="entry name" value="GPCR_3_CS"/>
</dbReference>
<dbReference type="AlphaFoldDB" id="A0AAW1B7C1"/>
<feature type="transmembrane region" description="Helical" evidence="12">
    <location>
        <begin position="788"/>
        <end position="811"/>
    </location>
</feature>
<feature type="transmembrane region" description="Helical" evidence="12">
    <location>
        <begin position="699"/>
        <end position="723"/>
    </location>
</feature>
<name>A0AAW1B7C1_CROAD</name>